<dbReference type="Pfam" id="PF03922">
    <property type="entry name" value="OmpW"/>
    <property type="match status" value="1"/>
</dbReference>
<gene>
    <name evidence="3" type="ORF">AUC71_16345</name>
</gene>
<dbReference type="PANTHER" id="PTHR36920:SF1">
    <property type="entry name" value="OUTER MEMBRANE PROTEIN W"/>
    <property type="match status" value="1"/>
</dbReference>
<feature type="chain" id="PRO_5009139136" description="OmpW family protein" evidence="2">
    <location>
        <begin position="28"/>
        <end position="208"/>
    </location>
</feature>
<evidence type="ECO:0000313" key="4">
    <source>
        <dbReference type="Proteomes" id="UP000095042"/>
    </source>
</evidence>
<comment type="similarity">
    <text evidence="1">Belongs to the OmpW/AlkL family.</text>
</comment>
<protein>
    <recommendedName>
        <fullName evidence="5">OmpW family protein</fullName>
    </recommendedName>
</protein>
<keyword evidence="4" id="KW-1185">Reference proteome</keyword>
<evidence type="ECO:0008006" key="5">
    <source>
        <dbReference type="Google" id="ProtNLM"/>
    </source>
</evidence>
<dbReference type="OrthoDB" id="9807574at2"/>
<evidence type="ECO:0000256" key="1">
    <source>
        <dbReference type="ARBA" id="ARBA00009330"/>
    </source>
</evidence>
<evidence type="ECO:0000256" key="2">
    <source>
        <dbReference type="SAM" id="SignalP"/>
    </source>
</evidence>
<comment type="caution">
    <text evidence="3">The sequence shown here is derived from an EMBL/GenBank/DDBJ whole genome shotgun (WGS) entry which is preliminary data.</text>
</comment>
<sequence length="208" mass="21747">MNRFATAALALLALAALVGGASKAAMAGDEHGNFMIRGLITGVLPDTDAAVFSGGARIPGANAAVSDEVIPATTLTYFFNDNLAVELFCCFAKHEMNGTGTIAGLGEIASTWIFPPALTAQYHFNTDGKFKPYIGAGLQYIAFFDEGVGQNRLGATSVDIDDAVGFTLQAGLDISMGNGWSLNADVKKTWLDTEISWNGTGVRADADL</sequence>
<dbReference type="GO" id="GO:0055085">
    <property type="term" value="P:transmembrane transport"/>
    <property type="evidence" value="ECO:0007669"/>
    <property type="project" value="TreeGrafter"/>
</dbReference>
<dbReference type="Proteomes" id="UP000095042">
    <property type="component" value="Unassembled WGS sequence"/>
</dbReference>
<dbReference type="SUPFAM" id="SSF56925">
    <property type="entry name" value="OMPA-like"/>
    <property type="match status" value="1"/>
</dbReference>
<dbReference type="InterPro" id="IPR011250">
    <property type="entry name" value="OMP/PagP_B-barrel"/>
</dbReference>
<dbReference type="PANTHER" id="PTHR36920">
    <property type="match status" value="1"/>
</dbReference>
<dbReference type="EMBL" id="LPWD01000361">
    <property type="protein sequence ID" value="ODS02246.1"/>
    <property type="molecule type" value="Genomic_DNA"/>
</dbReference>
<accession>A0A1E3W8Z5</accession>
<keyword evidence="2" id="KW-0732">Signal</keyword>
<name>A0A1E3W8Z5_9HYPH</name>
<proteinExistence type="inferred from homology"/>
<reference evidence="3 4" key="1">
    <citation type="journal article" date="2016" name="Environ. Microbiol.">
        <title>New Methyloceanibacter diversity from North Sea sediments includes methanotroph containing solely the soluble methane monooxygenase.</title>
        <authorList>
            <person name="Vekeman B."/>
            <person name="Kerckhof F.M."/>
            <person name="Cremers G."/>
            <person name="de Vos P."/>
            <person name="Vandamme P."/>
            <person name="Boon N."/>
            <person name="Op den Camp H.J."/>
            <person name="Heylen K."/>
        </authorList>
    </citation>
    <scope>NUCLEOTIDE SEQUENCE [LARGE SCALE GENOMIC DNA]</scope>
    <source>
        <strain evidence="3 4">R-67177</strain>
    </source>
</reference>
<evidence type="ECO:0000313" key="3">
    <source>
        <dbReference type="EMBL" id="ODS02246.1"/>
    </source>
</evidence>
<feature type="signal peptide" evidence="2">
    <location>
        <begin position="1"/>
        <end position="27"/>
    </location>
</feature>
<dbReference type="GO" id="GO:0019867">
    <property type="term" value="C:outer membrane"/>
    <property type="evidence" value="ECO:0007669"/>
    <property type="project" value="InterPro"/>
</dbReference>
<feature type="non-terminal residue" evidence="3">
    <location>
        <position position="208"/>
    </location>
</feature>
<organism evidence="3 4">
    <name type="scientific">Methyloceanibacter marginalis</name>
    <dbReference type="NCBI Taxonomy" id="1774971"/>
    <lineage>
        <taxon>Bacteria</taxon>
        <taxon>Pseudomonadati</taxon>
        <taxon>Pseudomonadota</taxon>
        <taxon>Alphaproteobacteria</taxon>
        <taxon>Hyphomicrobiales</taxon>
        <taxon>Hyphomicrobiaceae</taxon>
        <taxon>Methyloceanibacter</taxon>
    </lineage>
</organism>
<dbReference type="InterPro" id="IPR005618">
    <property type="entry name" value="OMPW"/>
</dbReference>
<dbReference type="RefSeq" id="WP_069624570.1">
    <property type="nucleotide sequence ID" value="NZ_LPWD01000361.1"/>
</dbReference>
<dbReference type="AlphaFoldDB" id="A0A1E3W8Z5"/>
<dbReference type="Gene3D" id="2.40.160.20">
    <property type="match status" value="1"/>
</dbReference>